<evidence type="ECO:0000313" key="1">
    <source>
        <dbReference type="EMBL" id="HEC07138.1"/>
    </source>
</evidence>
<dbReference type="InterPro" id="IPR023430">
    <property type="entry name" value="Pept_HybD-like_dom_sf"/>
</dbReference>
<proteinExistence type="predicted"/>
<organism evidence="1">
    <name type="scientific">Thiolapillus brandeum</name>
    <dbReference type="NCBI Taxonomy" id="1076588"/>
    <lineage>
        <taxon>Bacteria</taxon>
        <taxon>Pseudomonadati</taxon>
        <taxon>Pseudomonadota</taxon>
        <taxon>Gammaproteobacteria</taxon>
        <taxon>Chromatiales</taxon>
        <taxon>Sedimenticolaceae</taxon>
        <taxon>Thiolapillus</taxon>
    </lineage>
</organism>
<protein>
    <recommendedName>
        <fullName evidence="2">Hydrogenase maturation protease</fullName>
    </recommendedName>
</protein>
<dbReference type="SUPFAM" id="SSF53163">
    <property type="entry name" value="HybD-like"/>
    <property type="match status" value="1"/>
</dbReference>
<accession>A0A831RZJ4</accession>
<dbReference type="AlphaFoldDB" id="A0A831RZJ4"/>
<gene>
    <name evidence="1" type="ORF">ENJ12_09810</name>
</gene>
<name>A0A831RZJ4_9GAMM</name>
<dbReference type="Proteomes" id="UP000886339">
    <property type="component" value="Unassembled WGS sequence"/>
</dbReference>
<reference evidence="1" key="1">
    <citation type="journal article" date="2020" name="mSystems">
        <title>Genome- and Community-Level Interaction Insights into Carbon Utilization and Element Cycling Functions of Hydrothermarchaeota in Hydrothermal Sediment.</title>
        <authorList>
            <person name="Zhou Z."/>
            <person name="Liu Y."/>
            <person name="Xu W."/>
            <person name="Pan J."/>
            <person name="Luo Z.H."/>
            <person name="Li M."/>
        </authorList>
    </citation>
    <scope>NUCLEOTIDE SEQUENCE [LARGE SCALE GENOMIC DNA]</scope>
    <source>
        <strain evidence="1">HyVt-458</strain>
    </source>
</reference>
<evidence type="ECO:0008006" key="2">
    <source>
        <dbReference type="Google" id="ProtNLM"/>
    </source>
</evidence>
<dbReference type="Gene3D" id="3.40.50.1450">
    <property type="entry name" value="HybD-like"/>
    <property type="match status" value="1"/>
</dbReference>
<sequence>MSTANSAIRSIRVTGTGSLMGADQLGLLAARKLAAGDLRERYPGVHIDIDTCLSPSLLPTRPAPGQALILLDAYFGEDPPACVRRVTAAALETVQRPASTHGFDLPQALAVLQALHDDRLPVAIIGICAGSAPDAADLQAPGKLLETALPALLGMLGQIIGEWASVPAAHTS</sequence>
<dbReference type="EMBL" id="DRLF01000335">
    <property type="protein sequence ID" value="HEC07138.1"/>
    <property type="molecule type" value="Genomic_DNA"/>
</dbReference>
<comment type="caution">
    <text evidence="1">The sequence shown here is derived from an EMBL/GenBank/DDBJ whole genome shotgun (WGS) entry which is preliminary data.</text>
</comment>